<dbReference type="InterPro" id="IPR010131">
    <property type="entry name" value="MdtP/NodT-like"/>
</dbReference>
<keyword evidence="2" id="KW-0812">Transmembrane</keyword>
<dbReference type="Gene3D" id="1.20.1600.10">
    <property type="entry name" value="Outer membrane efflux proteins (OEP)"/>
    <property type="match status" value="1"/>
</dbReference>
<sequence>MKKYIIHLMVILFFGACKIGHKYEGSQINMPDKFAEHTLDSTNLANKEWWKIFNDTILEGYIKEAIANNRNLQIAIARVEEFRQNNRIAKSDLYPAISLNGETDSEKVKSEDASNDTELFVGLSWELDLWGRIRWQRDAALADYLATEEAKSAVLQSLIVDVANTYFELTAYKTELEIVYRTQKAREEGVRLAKLRYLGGLTSETPYRQAESQLANTLTLIPDVKFKIMSSHNRLATLMGKFPEDSIVATSLKQYKVPDTIPMGLPSELLIKRPDIRQAEQEVIAANAEVGVALTNMFPKISLTAEAGVKSSDLSNLFSSPYRYLSAQLFNPIFNAGAYKARQKAAQAVLKQKILAYDQVVFKSFEETSNALGAIKKFKKVRSSLEYLEELARGYLELAELQHINGVVNYIDVLDAQRVLFDAELRLNNAIRDEKIAYTQLYKALGGGW</sequence>
<protein>
    <submittedName>
        <fullName evidence="3">Efflux transporter outer membrane subunit</fullName>
    </submittedName>
</protein>
<dbReference type="SUPFAM" id="SSF56954">
    <property type="entry name" value="Outer membrane efflux proteins (OEP)"/>
    <property type="match status" value="1"/>
</dbReference>
<dbReference type="Proteomes" id="UP000308713">
    <property type="component" value="Unassembled WGS sequence"/>
</dbReference>
<dbReference type="GO" id="GO:0015562">
    <property type="term" value="F:efflux transmembrane transporter activity"/>
    <property type="evidence" value="ECO:0007669"/>
    <property type="project" value="InterPro"/>
</dbReference>
<evidence type="ECO:0000313" key="4">
    <source>
        <dbReference type="Proteomes" id="UP000308713"/>
    </source>
</evidence>
<accession>A0A5C4SE38</accession>
<keyword evidence="2" id="KW-0472">Membrane</keyword>
<evidence type="ECO:0000313" key="3">
    <source>
        <dbReference type="EMBL" id="TNJ41256.1"/>
    </source>
</evidence>
<dbReference type="InterPro" id="IPR003423">
    <property type="entry name" value="OMP_efflux"/>
</dbReference>
<dbReference type="RefSeq" id="WP_139698818.1">
    <property type="nucleotide sequence ID" value="NZ_CP074074.1"/>
</dbReference>
<dbReference type="PROSITE" id="PS51257">
    <property type="entry name" value="PROKAR_LIPOPROTEIN"/>
    <property type="match status" value="1"/>
</dbReference>
<keyword evidence="2" id="KW-0564">Palmitate</keyword>
<organism evidence="3 4">
    <name type="scientific">Allotamlana fucoidanivorans</name>
    <dbReference type="NCBI Taxonomy" id="2583814"/>
    <lineage>
        <taxon>Bacteria</taxon>
        <taxon>Pseudomonadati</taxon>
        <taxon>Bacteroidota</taxon>
        <taxon>Flavobacteriia</taxon>
        <taxon>Flavobacteriales</taxon>
        <taxon>Flavobacteriaceae</taxon>
        <taxon>Allotamlana</taxon>
    </lineage>
</organism>
<dbReference type="Gene3D" id="2.20.200.10">
    <property type="entry name" value="Outer membrane efflux proteins (OEP)"/>
    <property type="match status" value="1"/>
</dbReference>
<evidence type="ECO:0000256" key="1">
    <source>
        <dbReference type="ARBA" id="ARBA00007613"/>
    </source>
</evidence>
<reference evidence="3 4" key="1">
    <citation type="submission" date="2019-05" db="EMBL/GenBank/DDBJ databases">
        <title>Tamlana fucoidanivorans sp. nov., isolated from the surface of algae collected from Fujian province in China.</title>
        <authorList>
            <person name="Li J."/>
        </authorList>
    </citation>
    <scope>NUCLEOTIDE SEQUENCE [LARGE SCALE GENOMIC DNA]</scope>
    <source>
        <strain evidence="3 4">CW2-9</strain>
    </source>
</reference>
<dbReference type="PANTHER" id="PTHR30203:SF33">
    <property type="entry name" value="BLR4455 PROTEIN"/>
    <property type="match status" value="1"/>
</dbReference>
<keyword evidence="2" id="KW-0449">Lipoprotein</keyword>
<gene>
    <name evidence="3" type="ORF">FGF67_16245</name>
</gene>
<proteinExistence type="inferred from homology"/>
<dbReference type="NCBIfam" id="TIGR01845">
    <property type="entry name" value="outer_NodT"/>
    <property type="match status" value="1"/>
</dbReference>
<dbReference type="EMBL" id="VDCS01000023">
    <property type="protein sequence ID" value="TNJ41256.1"/>
    <property type="molecule type" value="Genomic_DNA"/>
</dbReference>
<comment type="similarity">
    <text evidence="1 2">Belongs to the outer membrane factor (OMF) (TC 1.B.17) family.</text>
</comment>
<evidence type="ECO:0000256" key="2">
    <source>
        <dbReference type="RuleBase" id="RU362097"/>
    </source>
</evidence>
<keyword evidence="4" id="KW-1185">Reference proteome</keyword>
<dbReference type="GO" id="GO:0005886">
    <property type="term" value="C:plasma membrane"/>
    <property type="evidence" value="ECO:0007669"/>
    <property type="project" value="UniProtKB-SubCell"/>
</dbReference>
<dbReference type="OrthoDB" id="9770517at2"/>
<keyword evidence="2" id="KW-1134">Transmembrane beta strand</keyword>
<dbReference type="Pfam" id="PF02321">
    <property type="entry name" value="OEP"/>
    <property type="match status" value="2"/>
</dbReference>
<dbReference type="AlphaFoldDB" id="A0A5C4SE38"/>
<dbReference type="PANTHER" id="PTHR30203">
    <property type="entry name" value="OUTER MEMBRANE CATION EFFLUX PROTEIN"/>
    <property type="match status" value="1"/>
</dbReference>
<comment type="caution">
    <text evidence="3">The sequence shown here is derived from an EMBL/GenBank/DDBJ whole genome shotgun (WGS) entry which is preliminary data.</text>
</comment>
<name>A0A5C4SE38_9FLAO</name>
<comment type="subcellular location">
    <subcellularLocation>
        <location evidence="2">Cell membrane</location>
        <topology evidence="2">Lipid-anchor</topology>
    </subcellularLocation>
</comment>